<gene>
    <name evidence="1" type="ORF">JQV55_20365</name>
</gene>
<dbReference type="Proteomes" id="UP000732193">
    <property type="component" value="Unassembled WGS sequence"/>
</dbReference>
<accession>A0AAE3B8R0</accession>
<dbReference type="InterPro" id="IPR002052">
    <property type="entry name" value="DNA_methylase_N6_adenine_CS"/>
</dbReference>
<dbReference type="GO" id="GO:0032259">
    <property type="term" value="P:methylation"/>
    <property type="evidence" value="ECO:0007669"/>
    <property type="project" value="InterPro"/>
</dbReference>
<dbReference type="GO" id="GO:0008168">
    <property type="term" value="F:methyltransferase activity"/>
    <property type="evidence" value="ECO:0007669"/>
    <property type="project" value="InterPro"/>
</dbReference>
<dbReference type="PROSITE" id="PS00092">
    <property type="entry name" value="N6_MTASE"/>
    <property type="match status" value="1"/>
</dbReference>
<dbReference type="InterPro" id="IPR029063">
    <property type="entry name" value="SAM-dependent_MTases_sf"/>
</dbReference>
<name>A0AAE3B8R0_9RHOB</name>
<dbReference type="AlphaFoldDB" id="A0AAE3B8R0"/>
<dbReference type="GO" id="GO:0003676">
    <property type="term" value="F:nucleic acid binding"/>
    <property type="evidence" value="ECO:0007669"/>
    <property type="project" value="InterPro"/>
</dbReference>
<evidence type="ECO:0000313" key="2">
    <source>
        <dbReference type="Proteomes" id="UP000732193"/>
    </source>
</evidence>
<reference evidence="1 2" key="1">
    <citation type="submission" date="2021-01" db="EMBL/GenBank/DDBJ databases">
        <title>Diatom-associated Roseobacters Show Island Model of Population Structure.</title>
        <authorList>
            <person name="Qu L."/>
            <person name="Feng X."/>
            <person name="Chen Y."/>
            <person name="Li L."/>
            <person name="Wang X."/>
            <person name="Hu Z."/>
            <person name="Wang H."/>
            <person name="Luo H."/>
        </authorList>
    </citation>
    <scope>NUCLEOTIDE SEQUENCE [LARGE SCALE GENOMIC DNA]</scope>
    <source>
        <strain evidence="1 2">TR60-84</strain>
    </source>
</reference>
<evidence type="ECO:0000313" key="1">
    <source>
        <dbReference type="EMBL" id="MBM1715936.1"/>
    </source>
</evidence>
<dbReference type="EMBL" id="JAFBRM010000013">
    <property type="protein sequence ID" value="MBM1715936.1"/>
    <property type="molecule type" value="Genomic_DNA"/>
</dbReference>
<keyword evidence="2" id="KW-1185">Reference proteome</keyword>
<protein>
    <recommendedName>
        <fullName evidence="3">SAM-dependent methyltransferase</fullName>
    </recommendedName>
</protein>
<organism evidence="1 2">
    <name type="scientific">Sulfitobacter geojensis</name>
    <dbReference type="NCBI Taxonomy" id="1342299"/>
    <lineage>
        <taxon>Bacteria</taxon>
        <taxon>Pseudomonadati</taxon>
        <taxon>Pseudomonadota</taxon>
        <taxon>Alphaproteobacteria</taxon>
        <taxon>Rhodobacterales</taxon>
        <taxon>Roseobacteraceae</taxon>
        <taxon>Sulfitobacter</taxon>
    </lineage>
</organism>
<evidence type="ECO:0008006" key="3">
    <source>
        <dbReference type="Google" id="ProtNLM"/>
    </source>
</evidence>
<comment type="caution">
    <text evidence="1">The sequence shown here is derived from an EMBL/GenBank/DDBJ whole genome shotgun (WGS) entry which is preliminary data.</text>
</comment>
<dbReference type="SUPFAM" id="SSF53335">
    <property type="entry name" value="S-adenosyl-L-methionine-dependent methyltransferases"/>
    <property type="match status" value="1"/>
</dbReference>
<proteinExistence type="predicted"/>
<sequence length="168" mass="18771">MSVESFQGDIWEPACGDGAISKVLEAAGYQVVSTDLIDRGYGAGGHNFLKSETPLAKNIITNPPYGTHGLGDAFVRRALIHARKTGGSVAMLLNLRSLCHPDRTPRFQRCPPTAIYVLDDLTCWPEGKPVSQYARIAKQQYYWAVWHPGKVERPSFWWLATKPFRDPQ</sequence>